<reference evidence="1" key="1">
    <citation type="submission" date="2022-11" db="EMBL/GenBank/DDBJ databases">
        <title>Centuries of genome instability and evolution in soft-shell clam transmissible cancer (bioRxiv).</title>
        <authorList>
            <person name="Hart S.F.M."/>
            <person name="Yonemitsu M.A."/>
            <person name="Giersch R.M."/>
            <person name="Beal B.F."/>
            <person name="Arriagada G."/>
            <person name="Davis B.W."/>
            <person name="Ostrander E.A."/>
            <person name="Goff S.P."/>
            <person name="Metzger M.J."/>
        </authorList>
    </citation>
    <scope>NUCLEOTIDE SEQUENCE</scope>
    <source>
        <strain evidence="1">MELC-2E11</strain>
        <tissue evidence="1">Siphon/mantle</tissue>
    </source>
</reference>
<keyword evidence="2" id="KW-1185">Reference proteome</keyword>
<protein>
    <submittedName>
        <fullName evidence="1">Uncharacterized protein</fullName>
    </submittedName>
</protein>
<proteinExistence type="predicted"/>
<gene>
    <name evidence="1" type="ORF">MAR_021539</name>
</gene>
<dbReference type="Proteomes" id="UP001164746">
    <property type="component" value="Chromosome 5"/>
</dbReference>
<sequence>MNARGNCTDISLSIKPQVTLENNLVSFKCTAGYDAVALAIQSKKTSDEKIILQKFRFLDKARIQRFAALSATISKREKTKPIRTNRQLETKRMRTLNWAHDEVKHHCNDIDICCFYDEFLQIFCLFVYIDFVFLKLSSTSFTVYCSMYQFHFNCVITKTPNLNLII</sequence>
<evidence type="ECO:0000313" key="1">
    <source>
        <dbReference type="EMBL" id="WAR06170.1"/>
    </source>
</evidence>
<dbReference type="EMBL" id="CP111016">
    <property type="protein sequence ID" value="WAR06170.1"/>
    <property type="molecule type" value="Genomic_DNA"/>
</dbReference>
<organism evidence="1 2">
    <name type="scientific">Mya arenaria</name>
    <name type="common">Soft-shell clam</name>
    <dbReference type="NCBI Taxonomy" id="6604"/>
    <lineage>
        <taxon>Eukaryota</taxon>
        <taxon>Metazoa</taxon>
        <taxon>Spiralia</taxon>
        <taxon>Lophotrochozoa</taxon>
        <taxon>Mollusca</taxon>
        <taxon>Bivalvia</taxon>
        <taxon>Autobranchia</taxon>
        <taxon>Heteroconchia</taxon>
        <taxon>Euheterodonta</taxon>
        <taxon>Imparidentia</taxon>
        <taxon>Neoheterodontei</taxon>
        <taxon>Myida</taxon>
        <taxon>Myoidea</taxon>
        <taxon>Myidae</taxon>
        <taxon>Mya</taxon>
    </lineage>
</organism>
<accession>A0ABY7E824</accession>
<evidence type="ECO:0000313" key="2">
    <source>
        <dbReference type="Proteomes" id="UP001164746"/>
    </source>
</evidence>
<name>A0ABY7E824_MYAAR</name>